<dbReference type="GO" id="GO:0005938">
    <property type="term" value="C:cell cortex"/>
    <property type="evidence" value="ECO:0007669"/>
    <property type="project" value="TreeGrafter"/>
</dbReference>
<dbReference type="GO" id="GO:0016324">
    <property type="term" value="C:apical plasma membrane"/>
    <property type="evidence" value="ECO:0007669"/>
    <property type="project" value="TreeGrafter"/>
</dbReference>
<feature type="compositionally biased region" description="Low complexity" evidence="1">
    <location>
        <begin position="519"/>
        <end position="536"/>
    </location>
</feature>
<gene>
    <name evidence="3" type="primary">LOC115417666</name>
</gene>
<feature type="compositionally biased region" description="Polar residues" evidence="1">
    <location>
        <begin position="472"/>
        <end position="491"/>
    </location>
</feature>
<dbReference type="InterPro" id="IPR001478">
    <property type="entry name" value="PDZ"/>
</dbReference>
<reference evidence="3" key="1">
    <citation type="submission" date="2019-06" db="EMBL/GenBank/DDBJ databases">
        <authorList>
            <consortium name="Wellcome Sanger Institute Data Sharing"/>
        </authorList>
    </citation>
    <scope>NUCLEOTIDE SEQUENCE [LARGE SCALE GENOMIC DNA]</scope>
</reference>
<evidence type="ECO:0000259" key="2">
    <source>
        <dbReference type="PROSITE" id="PS50106"/>
    </source>
</evidence>
<feature type="compositionally biased region" description="Polar residues" evidence="1">
    <location>
        <begin position="508"/>
        <end position="518"/>
    </location>
</feature>
<dbReference type="InterPro" id="IPR036034">
    <property type="entry name" value="PDZ_sf"/>
</dbReference>
<sequence>MVFTCHLAPPTHSLHLTCHLAPPTDMRSISSGMQLLAPPSTGSASSSSSVDDDPPEFGSQSDVDSLLTFDPCEGPAPGRLQEAELVRGSFLPLSERVELNRSILQQLLRSHGTSNQSERRDTGFSLNECDSEIQQNEKHSVFVSSPLPRQQQCEDGARMKRRSEPLRGDHNLLTPDGHGLSGVRLCPVVQVRSEGGALLGHFSDSSGSESGVRTARRRPASSSPNRRLRFEDETETEAESRYLERQRKRAGPRMQDILVSKPDASLYVNGRKGAGLHRAGLIVDRQQRGVSQTLPAGGGVNLTLRLHPTPPIHSQGRNLYLVTPSRPRLNLRTEPIRETYIGTVTPTDESGGGGAGPQASPTWARRRTNQVELNGIHATPPSDLPINPYAPDQVAPPTSQVLAPPPPPPPLVTATGRPNGTRAEQNQKNQDQDLDREGQGRPAEATPHREATPQREAELRRRSTEDGGLKSTVKTSWSCTVETQSPPTSDSGIDGQVKEPMRKEPQSDDTSPSEQTEGSRLSLRRLFSSVRLGRSRTGSLDRCGSRPRPPASDPASLAPMKKTPSLQSLSVGSPFLKLRKSPSLQSFTSEQKKKDRSENYRPAADSNLQRCLSVEDVSGPSALRSVGRVLQVGSDGTVLLELSRPTSRTFGFIISRGRGRPDSGVYVEDMVDVSTQKLYAGLLGVGDEILEVNQEKVVCLSLDQVTHMLTQGDSVTVRVLRHRRLPPW</sequence>
<dbReference type="GO" id="GO:0005634">
    <property type="term" value="C:nucleus"/>
    <property type="evidence" value="ECO:0007669"/>
    <property type="project" value="TreeGrafter"/>
</dbReference>
<feature type="compositionally biased region" description="Basic and acidic residues" evidence="1">
    <location>
        <begin position="496"/>
        <end position="506"/>
    </location>
</feature>
<dbReference type="SUPFAM" id="SSF50156">
    <property type="entry name" value="PDZ domain-like"/>
    <property type="match status" value="1"/>
</dbReference>
<feature type="domain" description="PDZ" evidence="2">
    <location>
        <begin position="639"/>
        <end position="724"/>
    </location>
</feature>
<dbReference type="PROSITE" id="PS50106">
    <property type="entry name" value="PDZ"/>
    <property type="match status" value="1"/>
</dbReference>
<feature type="compositionally biased region" description="Basic and acidic residues" evidence="1">
    <location>
        <begin position="155"/>
        <end position="170"/>
    </location>
</feature>
<feature type="compositionally biased region" description="Basic and acidic residues" evidence="1">
    <location>
        <begin position="430"/>
        <end position="439"/>
    </location>
</feature>
<proteinExistence type="predicted"/>
<dbReference type="InterPro" id="IPR032756">
    <property type="entry name" value="DUF4685"/>
</dbReference>
<dbReference type="Pfam" id="PF15737">
    <property type="entry name" value="DUF4685"/>
    <property type="match status" value="1"/>
</dbReference>
<dbReference type="Gene3D" id="2.30.42.10">
    <property type="match status" value="1"/>
</dbReference>
<feature type="region of interest" description="Disordered" evidence="1">
    <location>
        <begin position="198"/>
        <end position="253"/>
    </location>
</feature>
<reference evidence="3" key="2">
    <citation type="submission" date="2025-08" db="UniProtKB">
        <authorList>
            <consortium name="Ensembl"/>
        </authorList>
    </citation>
    <scope>IDENTIFICATION</scope>
</reference>
<dbReference type="Ensembl" id="ENSSORT00005021696.1">
    <property type="protein sequence ID" value="ENSSORP00005021068.1"/>
    <property type="gene ID" value="ENSSORG00005010285.1"/>
</dbReference>
<dbReference type="InParanoid" id="A0A672ZXU0"/>
<dbReference type="GO" id="GO:0007098">
    <property type="term" value="P:centrosome cycle"/>
    <property type="evidence" value="ECO:0007669"/>
    <property type="project" value="TreeGrafter"/>
</dbReference>
<keyword evidence="4" id="KW-1185">Reference proteome</keyword>
<dbReference type="GO" id="GO:0007163">
    <property type="term" value="P:establishment or maintenance of cell polarity"/>
    <property type="evidence" value="ECO:0007669"/>
    <property type="project" value="TreeGrafter"/>
</dbReference>
<feature type="region of interest" description="Disordered" evidence="1">
    <location>
        <begin position="29"/>
        <end position="63"/>
    </location>
</feature>
<dbReference type="Proteomes" id="UP000472271">
    <property type="component" value="Chromosome 4"/>
</dbReference>
<evidence type="ECO:0000313" key="3">
    <source>
        <dbReference type="Ensembl" id="ENSSORP00005021068.1"/>
    </source>
</evidence>
<dbReference type="PANTHER" id="PTHR14102:SF12">
    <property type="entry name" value="CDNA SEQUENCE BC034090"/>
    <property type="match status" value="1"/>
</dbReference>
<dbReference type="RefSeq" id="XP_029987553.1">
    <property type="nucleotide sequence ID" value="XM_030131693.1"/>
</dbReference>
<feature type="compositionally biased region" description="Polar residues" evidence="1">
    <location>
        <begin position="416"/>
        <end position="429"/>
    </location>
</feature>
<feature type="region of interest" description="Disordered" evidence="1">
    <location>
        <begin position="343"/>
        <end position="363"/>
    </location>
</feature>
<organism evidence="3 4">
    <name type="scientific">Sphaeramia orbicularis</name>
    <name type="common">orbiculate cardinalfish</name>
    <dbReference type="NCBI Taxonomy" id="375764"/>
    <lineage>
        <taxon>Eukaryota</taxon>
        <taxon>Metazoa</taxon>
        <taxon>Chordata</taxon>
        <taxon>Craniata</taxon>
        <taxon>Vertebrata</taxon>
        <taxon>Euteleostomi</taxon>
        <taxon>Actinopterygii</taxon>
        <taxon>Neopterygii</taxon>
        <taxon>Teleostei</taxon>
        <taxon>Neoteleostei</taxon>
        <taxon>Acanthomorphata</taxon>
        <taxon>Gobiaria</taxon>
        <taxon>Kurtiformes</taxon>
        <taxon>Apogonoidei</taxon>
        <taxon>Apogonidae</taxon>
        <taxon>Apogoninae</taxon>
        <taxon>Sphaeramia</taxon>
    </lineage>
</organism>
<dbReference type="InterPro" id="IPR051741">
    <property type="entry name" value="PAR6_homolog"/>
</dbReference>
<dbReference type="SMART" id="SM00228">
    <property type="entry name" value="PDZ"/>
    <property type="match status" value="1"/>
</dbReference>
<dbReference type="AlphaFoldDB" id="A0A672ZXU0"/>
<dbReference type="OrthoDB" id="10058001at2759"/>
<accession>A0A672ZXU0</accession>
<dbReference type="GeneID" id="115417666"/>
<dbReference type="PANTHER" id="PTHR14102">
    <property type="entry name" value="PAR-6-RELATED"/>
    <property type="match status" value="1"/>
</dbReference>
<feature type="compositionally biased region" description="Basic and acidic residues" evidence="1">
    <location>
        <begin position="446"/>
        <end position="468"/>
    </location>
</feature>
<dbReference type="GO" id="GO:0060341">
    <property type="term" value="P:regulation of cellular localization"/>
    <property type="evidence" value="ECO:0007669"/>
    <property type="project" value="TreeGrafter"/>
</dbReference>
<evidence type="ECO:0000256" key="1">
    <source>
        <dbReference type="SAM" id="MobiDB-lite"/>
    </source>
</evidence>
<reference evidence="3" key="3">
    <citation type="submission" date="2025-09" db="UniProtKB">
        <authorList>
            <consortium name="Ensembl"/>
        </authorList>
    </citation>
    <scope>IDENTIFICATION</scope>
</reference>
<feature type="region of interest" description="Disordered" evidence="1">
    <location>
        <begin position="138"/>
        <end position="175"/>
    </location>
</feature>
<feature type="compositionally biased region" description="Basic and acidic residues" evidence="1">
    <location>
        <begin position="590"/>
        <end position="599"/>
    </location>
</feature>
<feature type="compositionally biased region" description="Low complexity" evidence="1">
    <location>
        <begin position="38"/>
        <end position="49"/>
    </location>
</feature>
<evidence type="ECO:0000313" key="4">
    <source>
        <dbReference type="Proteomes" id="UP000472271"/>
    </source>
</evidence>
<dbReference type="Pfam" id="PF00595">
    <property type="entry name" value="PDZ"/>
    <property type="match status" value="1"/>
</dbReference>
<name>A0A672ZXU0_9TELE</name>
<feature type="region of interest" description="Disordered" evidence="1">
    <location>
        <begin position="375"/>
        <end position="604"/>
    </location>
</feature>
<protein>
    <recommendedName>
        <fullName evidence="2">PDZ domain-containing protein</fullName>
    </recommendedName>
</protein>